<dbReference type="Proteomes" id="UP000192257">
    <property type="component" value="Unassembled WGS sequence"/>
</dbReference>
<proteinExistence type="predicted"/>
<comment type="caution">
    <text evidence="1">The sequence shown here is derived from an EMBL/GenBank/DDBJ whole genome shotgun (WGS) entry which is preliminary data.</text>
</comment>
<dbReference type="AlphaFoldDB" id="A0A1X0NY91"/>
<evidence type="ECO:0000313" key="2">
    <source>
        <dbReference type="Proteomes" id="UP000192257"/>
    </source>
</evidence>
<feature type="non-terminal residue" evidence="1">
    <location>
        <position position="1"/>
    </location>
</feature>
<dbReference type="GeneID" id="39985048"/>
<name>A0A1X0NY91_9TRYP</name>
<accession>A0A1X0NY91</accession>
<evidence type="ECO:0000313" key="1">
    <source>
        <dbReference type="EMBL" id="ORC89518.1"/>
    </source>
</evidence>
<dbReference type="RefSeq" id="XP_028883584.1">
    <property type="nucleotide sequence ID" value="XM_029025268.1"/>
</dbReference>
<protein>
    <submittedName>
        <fullName evidence="1">Uncharacterized protein</fullName>
    </submittedName>
</protein>
<gene>
    <name evidence="1" type="ORF">TM35_000122930</name>
</gene>
<organism evidence="1 2">
    <name type="scientific">Trypanosoma theileri</name>
    <dbReference type="NCBI Taxonomy" id="67003"/>
    <lineage>
        <taxon>Eukaryota</taxon>
        <taxon>Discoba</taxon>
        <taxon>Euglenozoa</taxon>
        <taxon>Kinetoplastea</taxon>
        <taxon>Metakinetoplastina</taxon>
        <taxon>Trypanosomatida</taxon>
        <taxon>Trypanosomatidae</taxon>
        <taxon>Trypanosoma</taxon>
    </lineage>
</organism>
<sequence>DIFFENKENVCLAVLRIFCAALSVFNSCIRGKGIPNAKVVAAWGNIQTRLEAHLEMDRTPNATALVEIPVRGQFRRGMHSKRSRHSNGRTQTQPLCAPHQTREHAWAGVSGMLRSGGARGALLRPEALNLEA</sequence>
<reference evidence="1 2" key="1">
    <citation type="submission" date="2017-03" db="EMBL/GenBank/DDBJ databases">
        <title>An alternative strategy for trypanosome survival in the mammalian bloodstream revealed through genome and transcriptome analysis of the ubiquitous bovine parasite Trypanosoma (Megatrypanum) theileri.</title>
        <authorList>
            <person name="Kelly S."/>
            <person name="Ivens A."/>
            <person name="Mott A."/>
            <person name="O'Neill E."/>
            <person name="Emms D."/>
            <person name="Macleod O."/>
            <person name="Voorheis P."/>
            <person name="Matthews J."/>
            <person name="Matthews K."/>
            <person name="Carrington M."/>
        </authorList>
    </citation>
    <scope>NUCLEOTIDE SEQUENCE [LARGE SCALE GENOMIC DNA]</scope>
    <source>
        <strain evidence="1">Edinburgh</strain>
    </source>
</reference>
<dbReference type="VEuPathDB" id="TriTrypDB:TM35_000122930"/>
<keyword evidence="2" id="KW-1185">Reference proteome</keyword>
<dbReference type="EMBL" id="NBCO01000012">
    <property type="protein sequence ID" value="ORC89518.1"/>
    <property type="molecule type" value="Genomic_DNA"/>
</dbReference>